<dbReference type="Gene3D" id="3.40.50.720">
    <property type="entry name" value="NAD(P)-binding Rossmann-like Domain"/>
    <property type="match status" value="1"/>
</dbReference>
<dbReference type="Pfam" id="PF00208">
    <property type="entry name" value="ELFV_dehydrog"/>
    <property type="match status" value="1"/>
</dbReference>
<sequence>NVGSNAAQIFIDHGHKVIAISDSKGGIYNPNGINIKKLLEYKKNIRR</sequence>
<feature type="domain" description="Glutamate/phenylalanine/leucine/valine/L-tryptophan dehydrogenase C-terminal" evidence="2">
    <location>
        <begin position="1"/>
        <end position="45"/>
    </location>
</feature>
<proteinExistence type="predicted"/>
<evidence type="ECO:0000259" key="2">
    <source>
        <dbReference type="Pfam" id="PF00208"/>
    </source>
</evidence>
<evidence type="ECO:0000256" key="1">
    <source>
        <dbReference type="ARBA" id="ARBA00023002"/>
    </source>
</evidence>
<evidence type="ECO:0000313" key="3">
    <source>
        <dbReference type="EMBL" id="KKQ48045.1"/>
    </source>
</evidence>
<comment type="caution">
    <text evidence="3">The sequence shown here is derived from an EMBL/GenBank/DDBJ whole genome shotgun (WGS) entry which is preliminary data.</text>
</comment>
<name>A0A0G0IAM4_9BACT</name>
<dbReference type="InterPro" id="IPR036291">
    <property type="entry name" value="NAD(P)-bd_dom_sf"/>
</dbReference>
<evidence type="ECO:0000313" key="4">
    <source>
        <dbReference type="Proteomes" id="UP000034430"/>
    </source>
</evidence>
<protein>
    <submittedName>
        <fullName evidence="3">Glutamate dehydrogenase</fullName>
    </submittedName>
</protein>
<dbReference type="GO" id="GO:0004352">
    <property type="term" value="F:glutamate dehydrogenase (NAD+) activity"/>
    <property type="evidence" value="ECO:0007669"/>
    <property type="project" value="TreeGrafter"/>
</dbReference>
<dbReference type="GO" id="GO:0006538">
    <property type="term" value="P:L-glutamate catabolic process"/>
    <property type="evidence" value="ECO:0007669"/>
    <property type="project" value="TreeGrafter"/>
</dbReference>
<dbReference type="AlphaFoldDB" id="A0A0G0IAM4"/>
<dbReference type="PANTHER" id="PTHR11606">
    <property type="entry name" value="GLUTAMATE DEHYDROGENASE"/>
    <property type="match status" value="1"/>
</dbReference>
<dbReference type="PANTHER" id="PTHR11606:SF13">
    <property type="entry name" value="GLUTAMATE DEHYDROGENASE 1, MITOCHONDRIAL"/>
    <property type="match status" value="1"/>
</dbReference>
<reference evidence="3 4" key="1">
    <citation type="journal article" date="2015" name="Nature">
        <title>rRNA introns, odd ribosomes, and small enigmatic genomes across a large radiation of phyla.</title>
        <authorList>
            <person name="Brown C.T."/>
            <person name="Hug L.A."/>
            <person name="Thomas B.C."/>
            <person name="Sharon I."/>
            <person name="Castelle C.J."/>
            <person name="Singh A."/>
            <person name="Wilkins M.J."/>
            <person name="Williams K.H."/>
            <person name="Banfield J.F."/>
        </authorList>
    </citation>
    <scope>NUCLEOTIDE SEQUENCE [LARGE SCALE GENOMIC DNA]</scope>
</reference>
<keyword evidence="1" id="KW-0560">Oxidoreductase</keyword>
<dbReference type="Proteomes" id="UP000034430">
    <property type="component" value="Unassembled WGS sequence"/>
</dbReference>
<dbReference type="SUPFAM" id="SSF51735">
    <property type="entry name" value="NAD(P)-binding Rossmann-fold domains"/>
    <property type="match status" value="1"/>
</dbReference>
<feature type="non-terminal residue" evidence="3">
    <location>
        <position position="1"/>
    </location>
</feature>
<dbReference type="InterPro" id="IPR006096">
    <property type="entry name" value="Glu/Leu/Phe/Val/Trp_DH_C"/>
</dbReference>
<gene>
    <name evidence="3" type="ORF">US65_C0001G0026</name>
</gene>
<dbReference type="EMBL" id="LBTU01000001">
    <property type="protein sequence ID" value="KKQ48045.1"/>
    <property type="molecule type" value="Genomic_DNA"/>
</dbReference>
<accession>A0A0G0IAM4</accession>
<organism evidence="3 4">
    <name type="scientific">Candidatus Yanofskybacteria bacterium GW2011_GWC2_37_9</name>
    <dbReference type="NCBI Taxonomy" id="1619028"/>
    <lineage>
        <taxon>Bacteria</taxon>
        <taxon>Candidatus Yanofskyibacteriota</taxon>
    </lineage>
</organism>